<dbReference type="InParanoid" id="A0A251SJE1"/>
<gene>
    <name evidence="2" type="ORF">HannXRQ_Chr14g0445231</name>
</gene>
<reference evidence="3" key="1">
    <citation type="journal article" date="2017" name="Nature">
        <title>The sunflower genome provides insights into oil metabolism, flowering and Asterid evolution.</title>
        <authorList>
            <person name="Badouin H."/>
            <person name="Gouzy J."/>
            <person name="Grassa C.J."/>
            <person name="Murat F."/>
            <person name="Staton S.E."/>
            <person name="Cottret L."/>
            <person name="Lelandais-Briere C."/>
            <person name="Owens G.L."/>
            <person name="Carrere S."/>
            <person name="Mayjonade B."/>
            <person name="Legrand L."/>
            <person name="Gill N."/>
            <person name="Kane N.C."/>
            <person name="Bowers J.E."/>
            <person name="Hubner S."/>
            <person name="Bellec A."/>
            <person name="Berard A."/>
            <person name="Berges H."/>
            <person name="Blanchet N."/>
            <person name="Boniface M.C."/>
            <person name="Brunel D."/>
            <person name="Catrice O."/>
            <person name="Chaidir N."/>
            <person name="Claudel C."/>
            <person name="Donnadieu C."/>
            <person name="Faraut T."/>
            <person name="Fievet G."/>
            <person name="Helmstetter N."/>
            <person name="King M."/>
            <person name="Knapp S.J."/>
            <person name="Lai Z."/>
            <person name="Le Paslier M.C."/>
            <person name="Lippi Y."/>
            <person name="Lorenzon L."/>
            <person name="Mandel J.R."/>
            <person name="Marage G."/>
            <person name="Marchand G."/>
            <person name="Marquand E."/>
            <person name="Bret-Mestries E."/>
            <person name="Morien E."/>
            <person name="Nambeesan S."/>
            <person name="Nguyen T."/>
            <person name="Pegot-Espagnet P."/>
            <person name="Pouilly N."/>
            <person name="Raftis F."/>
            <person name="Sallet E."/>
            <person name="Schiex T."/>
            <person name="Thomas J."/>
            <person name="Vandecasteele C."/>
            <person name="Vares D."/>
            <person name="Vear F."/>
            <person name="Vautrin S."/>
            <person name="Crespi M."/>
            <person name="Mangin B."/>
            <person name="Burke J.M."/>
            <person name="Salse J."/>
            <person name="Munos S."/>
            <person name="Vincourt P."/>
            <person name="Rieseberg L.H."/>
            <person name="Langlade N.B."/>
        </authorList>
    </citation>
    <scope>NUCLEOTIDE SEQUENCE [LARGE SCALE GENOMIC DNA]</scope>
    <source>
        <strain evidence="3">cv. SF193</strain>
    </source>
</reference>
<dbReference type="EMBL" id="CM007903">
    <property type="protein sequence ID" value="OTF98405.1"/>
    <property type="molecule type" value="Genomic_DNA"/>
</dbReference>
<dbReference type="AlphaFoldDB" id="A0A251SJE1"/>
<keyword evidence="1" id="KW-0812">Transmembrane</keyword>
<evidence type="ECO:0000256" key="1">
    <source>
        <dbReference type="SAM" id="Phobius"/>
    </source>
</evidence>
<protein>
    <recommendedName>
        <fullName evidence="4">DNA-binding pseudobarrel domain-containing protein</fullName>
    </recommendedName>
</protein>
<organism evidence="2 3">
    <name type="scientific">Helianthus annuus</name>
    <name type="common">Common sunflower</name>
    <dbReference type="NCBI Taxonomy" id="4232"/>
    <lineage>
        <taxon>Eukaryota</taxon>
        <taxon>Viridiplantae</taxon>
        <taxon>Streptophyta</taxon>
        <taxon>Embryophyta</taxon>
        <taxon>Tracheophyta</taxon>
        <taxon>Spermatophyta</taxon>
        <taxon>Magnoliopsida</taxon>
        <taxon>eudicotyledons</taxon>
        <taxon>Gunneridae</taxon>
        <taxon>Pentapetalae</taxon>
        <taxon>asterids</taxon>
        <taxon>campanulids</taxon>
        <taxon>Asterales</taxon>
        <taxon>Asteraceae</taxon>
        <taxon>Asteroideae</taxon>
        <taxon>Heliantheae alliance</taxon>
        <taxon>Heliantheae</taxon>
        <taxon>Helianthus</taxon>
    </lineage>
</organism>
<proteinExistence type="predicted"/>
<name>A0A251SJE1_HELAN</name>
<evidence type="ECO:0000313" key="2">
    <source>
        <dbReference type="EMBL" id="OTF98405.1"/>
    </source>
</evidence>
<dbReference type="Proteomes" id="UP000215914">
    <property type="component" value="Chromosome 14"/>
</dbReference>
<keyword evidence="1" id="KW-0472">Membrane</keyword>
<feature type="transmembrane region" description="Helical" evidence="1">
    <location>
        <begin position="21"/>
        <end position="40"/>
    </location>
</feature>
<accession>A0A251SJE1</accession>
<keyword evidence="3" id="KW-1185">Reference proteome</keyword>
<sequence>MFVCSLNKRRIKRLMKVMLKNVFLVIVLVTFNFQILRLFLTYDTDDSKLERLIPTQIEMEEAKKLFKDGWNTKNDALKNTPSATSECDFDTKGKSKIVCGDQTVHPKVLTNVDMDLNNIAYRMCSNFPINNDCVDIDMTNPSENISVKSKRKACRSTTSSSNVCPKRKVKRSKNNSFLEFTKVAETILRLPVDVSYDLCLIVDNLCDVSIQNLSCELSNMKTRAEKSGDGYMYGFTKWSSFLKSNHIPFGATLFFKYIKSSQLLVLTNVVHKTIKKRARA</sequence>
<keyword evidence="1" id="KW-1133">Transmembrane helix</keyword>
<evidence type="ECO:0008006" key="4">
    <source>
        <dbReference type="Google" id="ProtNLM"/>
    </source>
</evidence>
<evidence type="ECO:0000313" key="3">
    <source>
        <dbReference type="Proteomes" id="UP000215914"/>
    </source>
</evidence>